<protein>
    <submittedName>
        <fullName evidence="3">Dehydrogenase</fullName>
    </submittedName>
</protein>
<dbReference type="EMBL" id="BLJE01000002">
    <property type="protein sequence ID" value="GFE65483.1"/>
    <property type="molecule type" value="Genomic_DNA"/>
</dbReference>
<dbReference type="AlphaFoldDB" id="A0A6N6JGL5"/>
<dbReference type="InterPro" id="IPR055170">
    <property type="entry name" value="GFO_IDH_MocA-like_dom"/>
</dbReference>
<dbReference type="Proteomes" id="UP000436822">
    <property type="component" value="Unassembled WGS sequence"/>
</dbReference>
<dbReference type="SUPFAM" id="SSF51735">
    <property type="entry name" value="NAD(P)-binding Rossmann-fold domains"/>
    <property type="match status" value="1"/>
</dbReference>
<dbReference type="Gene3D" id="3.30.360.10">
    <property type="entry name" value="Dihydrodipicolinate Reductase, domain 2"/>
    <property type="match status" value="1"/>
</dbReference>
<accession>A0A6N6JGL5</accession>
<dbReference type="InterPro" id="IPR000683">
    <property type="entry name" value="Gfo/Idh/MocA-like_OxRdtase_N"/>
</dbReference>
<dbReference type="Gene3D" id="3.40.50.720">
    <property type="entry name" value="NAD(P)-binding Rossmann-like Domain"/>
    <property type="match status" value="1"/>
</dbReference>
<evidence type="ECO:0000259" key="2">
    <source>
        <dbReference type="Pfam" id="PF22725"/>
    </source>
</evidence>
<dbReference type="PANTHER" id="PTHR43249">
    <property type="entry name" value="UDP-N-ACETYL-2-AMINO-2-DEOXY-D-GLUCURONATE OXIDASE"/>
    <property type="match status" value="1"/>
</dbReference>
<dbReference type="InterPro" id="IPR036291">
    <property type="entry name" value="NAD(P)-bd_dom_sf"/>
</dbReference>
<feature type="domain" description="Gfo/Idh/MocA-like oxidoreductase N-terminal" evidence="1">
    <location>
        <begin position="1"/>
        <end position="116"/>
    </location>
</feature>
<evidence type="ECO:0000313" key="3">
    <source>
        <dbReference type="EMBL" id="GFE65483.1"/>
    </source>
</evidence>
<gene>
    <name evidence="3" type="ORF">KIN_25570</name>
</gene>
<proteinExistence type="predicted"/>
<dbReference type="PANTHER" id="PTHR43249:SF1">
    <property type="entry name" value="D-GLUCOSIDE 3-DEHYDROGENASE"/>
    <property type="match status" value="1"/>
</dbReference>
<dbReference type="InterPro" id="IPR052515">
    <property type="entry name" value="Gfo/Idh/MocA_Oxidoreductase"/>
</dbReference>
<dbReference type="GO" id="GO:0000166">
    <property type="term" value="F:nucleotide binding"/>
    <property type="evidence" value="ECO:0007669"/>
    <property type="project" value="InterPro"/>
</dbReference>
<evidence type="ECO:0000259" key="1">
    <source>
        <dbReference type="Pfam" id="PF01408"/>
    </source>
</evidence>
<keyword evidence="4" id="KW-1185">Reference proteome</keyword>
<dbReference type="OrthoDB" id="9815825at2"/>
<name>A0A6N6JGL5_9RHOB</name>
<dbReference type="RefSeq" id="WP_159807460.1">
    <property type="nucleotide sequence ID" value="NZ_BLJE01000002.1"/>
</dbReference>
<dbReference type="Pfam" id="PF01408">
    <property type="entry name" value="GFO_IDH_MocA"/>
    <property type="match status" value="1"/>
</dbReference>
<reference evidence="3 4" key="1">
    <citation type="submission" date="2019-12" db="EMBL/GenBank/DDBJ databases">
        <title>Litoreibacter badius sp. nov., a novel bacteriochlorophyll a-containing bacterium in the genus Litoreibacter.</title>
        <authorList>
            <person name="Kanamuro M."/>
            <person name="Takabe Y."/>
            <person name="Mori K."/>
            <person name="Takaichi S."/>
            <person name="Hanada S."/>
        </authorList>
    </citation>
    <scope>NUCLEOTIDE SEQUENCE [LARGE SCALE GENOMIC DNA]</scope>
    <source>
        <strain evidence="3 4">K6</strain>
    </source>
</reference>
<dbReference type="Pfam" id="PF22725">
    <property type="entry name" value="GFO_IDH_MocA_C3"/>
    <property type="match status" value="1"/>
</dbReference>
<evidence type="ECO:0000313" key="4">
    <source>
        <dbReference type="Proteomes" id="UP000436822"/>
    </source>
</evidence>
<dbReference type="SUPFAM" id="SSF55347">
    <property type="entry name" value="Glyceraldehyde-3-phosphate dehydrogenase-like, C-terminal domain"/>
    <property type="match status" value="1"/>
</dbReference>
<feature type="domain" description="GFO/IDH/MocA-like oxidoreductase" evidence="2">
    <location>
        <begin position="128"/>
        <end position="250"/>
    </location>
</feature>
<organism evidence="3 4">
    <name type="scientific">Litoreibacter roseus</name>
    <dbReference type="NCBI Taxonomy" id="2601869"/>
    <lineage>
        <taxon>Bacteria</taxon>
        <taxon>Pseudomonadati</taxon>
        <taxon>Pseudomonadota</taxon>
        <taxon>Alphaproteobacteria</taxon>
        <taxon>Rhodobacterales</taxon>
        <taxon>Roseobacteraceae</taxon>
        <taxon>Litoreibacter</taxon>
    </lineage>
</organism>
<comment type="caution">
    <text evidence="3">The sequence shown here is derived from an EMBL/GenBank/DDBJ whole genome shotgun (WGS) entry which is preliminary data.</text>
</comment>
<sequence length="338" mass="35942">MKVALIGVGMVAETHAAALRASETVTLHGVLGRDSARAKAFANVQGAKLYSSIQAVADDPSIDFAILATPPNARLDLVRTLIAGRKPILMEKPLERSLIAARHVVDVCARAHVPLGIVFQHRVRDSAQRLKQMVDAGALGQIAAVDIHVPWWRPQSYYDAPGRGTLDQDGGGVLITQAIHTLDLALHLAGPVTKVQAFARTTSLHKTEVEDFVSAGFDFASGAVGALTATTANYPGGTERIVLHGTEGSACLEGPKLNVDWRDGRQDSFGADEGSGGGADPMAFTHEWHQSVIEDFAASLKDQRAPMAPGRDALKVHTLIDAMIRSSDQGRMVEIADA</sequence>